<protein>
    <submittedName>
        <fullName evidence="2">Uncharacterized protein</fullName>
    </submittedName>
</protein>
<evidence type="ECO:0000256" key="1">
    <source>
        <dbReference type="SAM" id="MobiDB-lite"/>
    </source>
</evidence>
<reference evidence="2" key="1">
    <citation type="submission" date="2021-02" db="EMBL/GenBank/DDBJ databases">
        <authorList>
            <person name="Steward A R."/>
        </authorList>
    </citation>
    <scope>NUCLEOTIDE SEQUENCE</scope>
</reference>
<organism evidence="2 3">
    <name type="scientific">Pieris macdunnoughi</name>
    <dbReference type="NCBI Taxonomy" id="345717"/>
    <lineage>
        <taxon>Eukaryota</taxon>
        <taxon>Metazoa</taxon>
        <taxon>Ecdysozoa</taxon>
        <taxon>Arthropoda</taxon>
        <taxon>Hexapoda</taxon>
        <taxon>Insecta</taxon>
        <taxon>Pterygota</taxon>
        <taxon>Neoptera</taxon>
        <taxon>Endopterygota</taxon>
        <taxon>Lepidoptera</taxon>
        <taxon>Glossata</taxon>
        <taxon>Ditrysia</taxon>
        <taxon>Papilionoidea</taxon>
        <taxon>Pieridae</taxon>
        <taxon>Pierinae</taxon>
        <taxon>Pieris</taxon>
    </lineage>
</organism>
<comment type="caution">
    <text evidence="2">The sequence shown here is derived from an EMBL/GenBank/DDBJ whole genome shotgun (WGS) entry which is preliminary data.</text>
</comment>
<sequence length="241" mass="26494">MECVDIDSLDPQPPSPKNYEDRKQVQDNINGAETGWIIASELKGSDSNTYMENLQKLLENDDLPTPDQNSTEETTVEQVANDNDDNMLLKLLNTSPVANPKQLPKKTKETTNKSVSSSDASLSMPIITNTVSLADTVSVSSSDVSLSMPIITNTVSLADTVIDPVNDKPKEPTPFVPRIKVKPVSQLMAEKSTTLITETIPSQVAWTIPEKAQNQIAQSEWVVMHTVESSQTKTLSPFKYF</sequence>
<gene>
    <name evidence="2" type="ORF">PMACD_LOCUS12569</name>
</gene>
<keyword evidence="3" id="KW-1185">Reference proteome</keyword>
<evidence type="ECO:0000313" key="3">
    <source>
        <dbReference type="Proteomes" id="UP000663880"/>
    </source>
</evidence>
<dbReference type="AlphaFoldDB" id="A0A821W0A6"/>
<accession>A0A821W0A6</accession>
<evidence type="ECO:0000313" key="2">
    <source>
        <dbReference type="EMBL" id="CAF4915817.1"/>
    </source>
</evidence>
<dbReference type="OrthoDB" id="7764603at2759"/>
<feature type="region of interest" description="Disordered" evidence="1">
    <location>
        <begin position="1"/>
        <end position="23"/>
    </location>
</feature>
<proteinExistence type="predicted"/>
<dbReference type="EMBL" id="CAJOBZ010000049">
    <property type="protein sequence ID" value="CAF4915817.1"/>
    <property type="molecule type" value="Genomic_DNA"/>
</dbReference>
<name>A0A821W0A6_9NEOP</name>
<dbReference type="Proteomes" id="UP000663880">
    <property type="component" value="Unassembled WGS sequence"/>
</dbReference>
<feature type="region of interest" description="Disordered" evidence="1">
    <location>
        <begin position="94"/>
        <end position="119"/>
    </location>
</feature>